<dbReference type="EMBL" id="CP051217">
    <property type="protein sequence ID" value="QJB68471.1"/>
    <property type="molecule type" value="Genomic_DNA"/>
</dbReference>
<dbReference type="Proteomes" id="UP000501600">
    <property type="component" value="Chromosome"/>
</dbReference>
<gene>
    <name evidence="3" type="ORF">HF685_03450</name>
</gene>
<feature type="chain" id="PRO_5026164109" description="Secreted protein" evidence="2">
    <location>
        <begin position="20"/>
        <end position="89"/>
    </location>
</feature>
<feature type="region of interest" description="Disordered" evidence="1">
    <location>
        <begin position="52"/>
        <end position="89"/>
    </location>
</feature>
<dbReference type="RefSeq" id="WP_168818314.1">
    <property type="nucleotide sequence ID" value="NZ_CP051217.1"/>
</dbReference>
<sequence length="89" mass="9355">MIKFAHLASLVLLSSVISACSGDNEAPEADNTTETRMDEVDVIDGTISDDMVDVDTQQSTDSLADGEAVEGDEAGNSEEAKAEDESSEE</sequence>
<feature type="signal peptide" evidence="2">
    <location>
        <begin position="1"/>
        <end position="19"/>
    </location>
</feature>
<evidence type="ECO:0000313" key="3">
    <source>
        <dbReference type="EMBL" id="QJB68471.1"/>
    </source>
</evidence>
<name>A0A6H2DL44_9SPHN</name>
<evidence type="ECO:0008006" key="5">
    <source>
        <dbReference type="Google" id="ProtNLM"/>
    </source>
</evidence>
<dbReference type="AlphaFoldDB" id="A0A6H2DL44"/>
<keyword evidence="2" id="KW-0732">Signal</keyword>
<protein>
    <recommendedName>
        <fullName evidence="5">Secreted protein</fullName>
    </recommendedName>
</protein>
<evidence type="ECO:0000256" key="2">
    <source>
        <dbReference type="SAM" id="SignalP"/>
    </source>
</evidence>
<evidence type="ECO:0000313" key="4">
    <source>
        <dbReference type="Proteomes" id="UP000501600"/>
    </source>
</evidence>
<proteinExistence type="predicted"/>
<evidence type="ECO:0000256" key="1">
    <source>
        <dbReference type="SAM" id="MobiDB-lite"/>
    </source>
</evidence>
<dbReference type="PROSITE" id="PS51257">
    <property type="entry name" value="PROKAR_LIPOPROTEIN"/>
    <property type="match status" value="1"/>
</dbReference>
<keyword evidence="4" id="KW-1185">Reference proteome</keyword>
<dbReference type="KEGG" id="phao:HF685_03450"/>
<feature type="compositionally biased region" description="Acidic residues" evidence="1">
    <location>
        <begin position="67"/>
        <end position="77"/>
    </location>
</feature>
<feature type="compositionally biased region" description="Basic and acidic residues" evidence="1">
    <location>
        <begin position="78"/>
        <end position="89"/>
    </location>
</feature>
<reference evidence="3 4" key="1">
    <citation type="submission" date="2020-04" db="EMBL/GenBank/DDBJ databases">
        <title>Genome sequence for Sphingorhabdus sp. strain M1.</title>
        <authorList>
            <person name="Park S.-J."/>
        </authorList>
    </citation>
    <scope>NUCLEOTIDE SEQUENCE [LARGE SCALE GENOMIC DNA]</scope>
    <source>
        <strain evidence="3 4">JK6</strain>
    </source>
</reference>
<organism evidence="3 4">
    <name type="scientific">Parasphingorhabdus halotolerans</name>
    <dbReference type="NCBI Taxonomy" id="2725558"/>
    <lineage>
        <taxon>Bacteria</taxon>
        <taxon>Pseudomonadati</taxon>
        <taxon>Pseudomonadota</taxon>
        <taxon>Alphaproteobacteria</taxon>
        <taxon>Sphingomonadales</taxon>
        <taxon>Sphingomonadaceae</taxon>
        <taxon>Parasphingorhabdus</taxon>
    </lineage>
</organism>
<accession>A0A6H2DL44</accession>